<name>A0A2A6LNI4_RHIFR</name>
<organism evidence="1 2">
    <name type="scientific">Rhizobium fredii</name>
    <name type="common">Sinorhizobium fredii</name>
    <dbReference type="NCBI Taxonomy" id="380"/>
    <lineage>
        <taxon>Bacteria</taxon>
        <taxon>Pseudomonadati</taxon>
        <taxon>Pseudomonadota</taxon>
        <taxon>Alphaproteobacteria</taxon>
        <taxon>Hyphomicrobiales</taxon>
        <taxon>Rhizobiaceae</taxon>
        <taxon>Sinorhizobium/Ensifer group</taxon>
        <taxon>Sinorhizobium</taxon>
    </lineage>
</organism>
<sequence>MCPSIDFYSLPLSSADLDMLQRILDRELEARHISRNSDEAGMLARTLIELFQAGVRGEDALRGMVKAA</sequence>
<dbReference type="EMBL" id="NWTC01000085">
    <property type="protein sequence ID" value="PDT43651.1"/>
    <property type="molecule type" value="Genomic_DNA"/>
</dbReference>
<accession>A0A2A6LNI4</accession>
<protein>
    <submittedName>
        <fullName evidence="1">Uncharacterized protein</fullName>
    </submittedName>
</protein>
<evidence type="ECO:0000313" key="1">
    <source>
        <dbReference type="EMBL" id="PDT43651.1"/>
    </source>
</evidence>
<dbReference type="AlphaFoldDB" id="A0A2A6LNI4"/>
<reference evidence="1 2" key="1">
    <citation type="submission" date="2017-09" db="EMBL/GenBank/DDBJ databases">
        <title>Comparative genomics of rhizobia isolated from Phaseolus vulgaris in China.</title>
        <authorList>
            <person name="Tong W."/>
        </authorList>
    </citation>
    <scope>NUCLEOTIDE SEQUENCE [LARGE SCALE GENOMIC DNA]</scope>
    <source>
        <strain evidence="1 2">PCH1</strain>
    </source>
</reference>
<evidence type="ECO:0000313" key="2">
    <source>
        <dbReference type="Proteomes" id="UP000220353"/>
    </source>
</evidence>
<comment type="caution">
    <text evidence="1">The sequence shown here is derived from an EMBL/GenBank/DDBJ whole genome shotgun (WGS) entry which is preliminary data.</text>
</comment>
<proteinExistence type="predicted"/>
<gene>
    <name evidence="1" type="ORF">CO661_33860</name>
</gene>
<dbReference type="Proteomes" id="UP000220353">
    <property type="component" value="Unassembled WGS sequence"/>
</dbReference>